<dbReference type="Proteomes" id="UP000054988">
    <property type="component" value="Unassembled WGS sequence"/>
</dbReference>
<dbReference type="EMBL" id="LATX01002118">
    <property type="protein sequence ID" value="KTB34152.1"/>
    <property type="molecule type" value="Genomic_DNA"/>
</dbReference>
<comment type="caution">
    <text evidence="1">The sequence shown here is derived from an EMBL/GenBank/DDBJ whole genome shotgun (WGS) entry which is preliminary data.</text>
</comment>
<sequence>MARLPLCLEDCVYKESLLVHKVQIEQIHSPKEGVELSQGVVIVEVQYEDYDISSTVRSNINDNNG</sequence>
<accession>A0A0W0FCW1</accession>
<evidence type="ECO:0000313" key="2">
    <source>
        <dbReference type="Proteomes" id="UP000054988"/>
    </source>
</evidence>
<reference evidence="1 2" key="1">
    <citation type="submission" date="2015-12" db="EMBL/GenBank/DDBJ databases">
        <title>Draft genome sequence of Moniliophthora roreri, the causal agent of frosty pod rot of cacao.</title>
        <authorList>
            <person name="Aime M.C."/>
            <person name="Diaz-Valderrama J.R."/>
            <person name="Kijpornyongpan T."/>
            <person name="Phillips-Mora W."/>
        </authorList>
    </citation>
    <scope>NUCLEOTIDE SEQUENCE [LARGE SCALE GENOMIC DNA]</scope>
    <source>
        <strain evidence="1 2">MCA 2952</strain>
    </source>
</reference>
<proteinExistence type="predicted"/>
<evidence type="ECO:0000313" key="1">
    <source>
        <dbReference type="EMBL" id="KTB34152.1"/>
    </source>
</evidence>
<dbReference type="AlphaFoldDB" id="A0A0W0FCW1"/>
<gene>
    <name evidence="1" type="ORF">WG66_13269</name>
</gene>
<name>A0A0W0FCW1_MONRR</name>
<organism evidence="1 2">
    <name type="scientific">Moniliophthora roreri</name>
    <name type="common">Frosty pod rot fungus</name>
    <name type="synonym">Monilia roreri</name>
    <dbReference type="NCBI Taxonomy" id="221103"/>
    <lineage>
        <taxon>Eukaryota</taxon>
        <taxon>Fungi</taxon>
        <taxon>Dikarya</taxon>
        <taxon>Basidiomycota</taxon>
        <taxon>Agaricomycotina</taxon>
        <taxon>Agaricomycetes</taxon>
        <taxon>Agaricomycetidae</taxon>
        <taxon>Agaricales</taxon>
        <taxon>Marasmiineae</taxon>
        <taxon>Marasmiaceae</taxon>
        <taxon>Moniliophthora</taxon>
    </lineage>
</organism>
<protein>
    <submittedName>
        <fullName evidence="1">Uncharacterized protein</fullName>
    </submittedName>
</protein>